<dbReference type="SMART" id="SM00032">
    <property type="entry name" value="CCP"/>
    <property type="match status" value="36"/>
</dbReference>
<proteinExistence type="predicted"/>
<feature type="domain" description="Sushi" evidence="11">
    <location>
        <begin position="1805"/>
        <end position="1868"/>
    </location>
</feature>
<feature type="domain" description="Sushi" evidence="11">
    <location>
        <begin position="3555"/>
        <end position="3611"/>
    </location>
</feature>
<dbReference type="InterPro" id="IPR013320">
    <property type="entry name" value="ConA-like_dom_sf"/>
</dbReference>
<evidence type="ECO:0000313" key="14">
    <source>
        <dbReference type="RefSeq" id="XP_015265070.1"/>
    </source>
</evidence>
<feature type="domain" description="Sushi" evidence="11">
    <location>
        <begin position="3380"/>
        <end position="3437"/>
    </location>
</feature>
<dbReference type="Pfam" id="PF02494">
    <property type="entry name" value="HYR"/>
    <property type="match status" value="2"/>
</dbReference>
<feature type="domain" description="Sushi" evidence="11">
    <location>
        <begin position="2914"/>
        <end position="2971"/>
    </location>
</feature>
<feature type="disulfide bond" evidence="7">
    <location>
        <begin position="3466"/>
        <end position="3493"/>
    </location>
</feature>
<dbReference type="PROSITE" id="PS00010">
    <property type="entry name" value="ASX_HYDROXYL"/>
    <property type="match status" value="6"/>
</dbReference>
<dbReference type="CDD" id="cd00033">
    <property type="entry name" value="CCP"/>
    <property type="match status" value="35"/>
</dbReference>
<feature type="domain" description="EGF-like" evidence="8">
    <location>
        <begin position="1407"/>
        <end position="1443"/>
    </location>
</feature>
<feature type="disulfide bond" evidence="7">
    <location>
        <begin position="2431"/>
        <end position="2458"/>
    </location>
</feature>
<dbReference type="CDD" id="cd01450">
    <property type="entry name" value="vWFA_subfamily_ECM"/>
    <property type="match status" value="1"/>
</dbReference>
<feature type="disulfide bond" evidence="7">
    <location>
        <begin position="2768"/>
        <end position="2795"/>
    </location>
</feature>
<feature type="disulfide bond" evidence="7">
    <location>
        <begin position="3408"/>
        <end position="3435"/>
    </location>
</feature>
<dbReference type="CDD" id="cd00054">
    <property type="entry name" value="EGF_CA"/>
    <property type="match status" value="7"/>
</dbReference>
<feature type="domain" description="Sushi" evidence="11">
    <location>
        <begin position="2683"/>
        <end position="2739"/>
    </location>
</feature>
<dbReference type="SMART" id="SM00179">
    <property type="entry name" value="EGF_CA"/>
    <property type="match status" value="7"/>
</dbReference>
<feature type="domain" description="EGF-like" evidence="8">
    <location>
        <begin position="1331"/>
        <end position="1367"/>
    </location>
</feature>
<feature type="disulfide bond" evidence="6">
    <location>
        <begin position="3645"/>
        <end position="3655"/>
    </location>
</feature>
<feature type="domain" description="Sushi" evidence="11">
    <location>
        <begin position="1712"/>
        <end position="1769"/>
    </location>
</feature>
<keyword evidence="5" id="KW-0325">Glycoprotein</keyword>
<dbReference type="PANTHER" id="PTHR19325:SF575">
    <property type="entry name" value="LOCOMOTION-RELATED PROTEIN HIKARU GENKI"/>
    <property type="match status" value="1"/>
</dbReference>
<feature type="disulfide bond" evidence="7">
    <location>
        <begin position="3292"/>
        <end position="3319"/>
    </location>
</feature>
<dbReference type="Gene3D" id="2.10.70.10">
    <property type="entry name" value="Complement Module, domain 1"/>
    <property type="match status" value="35"/>
</dbReference>
<feature type="domain" description="Sushi" evidence="11">
    <location>
        <begin position="2403"/>
        <end position="2460"/>
    </location>
</feature>
<dbReference type="PROSITE" id="PS01187">
    <property type="entry name" value="EGF_CA"/>
    <property type="match status" value="4"/>
</dbReference>
<dbReference type="Gene3D" id="2.60.120.200">
    <property type="match status" value="1"/>
</dbReference>
<feature type="domain" description="EGF-like" evidence="8">
    <location>
        <begin position="3641"/>
        <end position="3673"/>
    </location>
</feature>
<dbReference type="Gene3D" id="3.40.50.410">
    <property type="entry name" value="von Willebrand factor, type A domain"/>
    <property type="match status" value="1"/>
</dbReference>
<evidence type="ECO:0000259" key="8">
    <source>
        <dbReference type="PROSITE" id="PS50026"/>
    </source>
</evidence>
<feature type="domain" description="EGF-like" evidence="8">
    <location>
        <begin position="1769"/>
        <end position="1808"/>
    </location>
</feature>
<feature type="domain" description="EGF-like" evidence="8">
    <location>
        <begin position="1293"/>
        <end position="1329"/>
    </location>
</feature>
<dbReference type="InterPro" id="IPR001881">
    <property type="entry name" value="EGF-like_Ca-bd_dom"/>
</dbReference>
<accession>A0ABM1JUD3</accession>
<dbReference type="InterPro" id="IPR049883">
    <property type="entry name" value="NOTCH1_EGF-like"/>
</dbReference>
<feature type="disulfide bond" evidence="7">
    <location>
        <begin position="3525"/>
        <end position="3552"/>
    </location>
</feature>
<dbReference type="SUPFAM" id="SSF57196">
    <property type="entry name" value="EGF/Laminin"/>
    <property type="match status" value="1"/>
</dbReference>
<feature type="domain" description="Sushi" evidence="11">
    <location>
        <begin position="1869"/>
        <end position="1926"/>
    </location>
</feature>
<feature type="domain" description="Sushi" evidence="11">
    <location>
        <begin position="449"/>
        <end position="508"/>
    </location>
</feature>
<feature type="disulfide bond" evidence="6">
    <location>
        <begin position="1395"/>
        <end position="1404"/>
    </location>
</feature>
<dbReference type="Pfam" id="PF00092">
    <property type="entry name" value="VWA"/>
    <property type="match status" value="1"/>
</dbReference>
<feature type="domain" description="Sushi" evidence="11">
    <location>
        <begin position="3145"/>
        <end position="3204"/>
    </location>
</feature>
<feature type="domain" description="Sushi" evidence="11">
    <location>
        <begin position="1653"/>
        <end position="1711"/>
    </location>
</feature>
<evidence type="ECO:0000256" key="2">
    <source>
        <dbReference type="ARBA" id="ARBA00022659"/>
    </source>
</evidence>
<dbReference type="PROSITE" id="PS50026">
    <property type="entry name" value="EGF_3"/>
    <property type="match status" value="8"/>
</dbReference>
<dbReference type="SMART" id="SM01411">
    <property type="entry name" value="Ephrin_rec_like"/>
    <property type="match status" value="5"/>
</dbReference>
<feature type="domain" description="HYR" evidence="10">
    <location>
        <begin position="659"/>
        <end position="740"/>
    </location>
</feature>
<feature type="domain" description="Sushi" evidence="11">
    <location>
        <begin position="2519"/>
        <end position="2576"/>
    </location>
</feature>
<dbReference type="PROSITE" id="PS50825">
    <property type="entry name" value="HYR"/>
    <property type="match status" value="2"/>
</dbReference>
<feature type="disulfide bond" evidence="7">
    <location>
        <begin position="419"/>
        <end position="446"/>
    </location>
</feature>
<dbReference type="SMART" id="SM00181">
    <property type="entry name" value="EGF"/>
    <property type="match status" value="10"/>
</dbReference>
<feature type="disulfide bond" evidence="7">
    <location>
        <begin position="2884"/>
        <end position="2911"/>
    </location>
</feature>
<dbReference type="InterPro" id="IPR035976">
    <property type="entry name" value="Sushi/SCR/CCP_sf"/>
</dbReference>
<dbReference type="InterPro" id="IPR000436">
    <property type="entry name" value="Sushi_SCR_CCP_dom"/>
</dbReference>
<feature type="disulfide bond" evidence="6">
    <location>
        <begin position="3663"/>
        <end position="3672"/>
    </location>
</feature>
<evidence type="ECO:0000256" key="3">
    <source>
        <dbReference type="ARBA" id="ARBA00022737"/>
    </source>
</evidence>
<feature type="disulfide bond" evidence="7">
    <location>
        <begin position="3115"/>
        <end position="3142"/>
    </location>
</feature>
<feature type="disulfide bond" evidence="7">
    <location>
        <begin position="3057"/>
        <end position="3084"/>
    </location>
</feature>
<dbReference type="Pfam" id="PF00008">
    <property type="entry name" value="EGF"/>
    <property type="match status" value="6"/>
</dbReference>
<dbReference type="InterPro" id="IPR018097">
    <property type="entry name" value="EGF_Ca-bd_CS"/>
</dbReference>
<keyword evidence="13" id="KW-1185">Reference proteome</keyword>
<feature type="disulfide bond" evidence="7">
    <location>
        <begin position="2826"/>
        <end position="2853"/>
    </location>
</feature>
<feature type="disulfide bond" evidence="6">
    <location>
        <begin position="1319"/>
        <end position="1328"/>
    </location>
</feature>
<feature type="domain" description="Pentraxin (PTX)" evidence="12">
    <location>
        <begin position="1448"/>
        <end position="1651"/>
    </location>
</feature>
<feature type="disulfide bond" evidence="6">
    <location>
        <begin position="1433"/>
        <end position="1442"/>
    </location>
</feature>
<dbReference type="SUPFAM" id="SSF57535">
    <property type="entry name" value="Complement control module/SCR domain"/>
    <property type="match status" value="35"/>
</dbReference>
<dbReference type="PROSITE" id="PS01186">
    <property type="entry name" value="EGF_2"/>
    <property type="match status" value="8"/>
</dbReference>
<dbReference type="PROSITE" id="PS50234">
    <property type="entry name" value="VWFA"/>
    <property type="match status" value="1"/>
</dbReference>
<evidence type="ECO:0000256" key="6">
    <source>
        <dbReference type="PROSITE-ProRule" id="PRU00076"/>
    </source>
</evidence>
<feature type="domain" description="EGF-like" evidence="8">
    <location>
        <begin position="1255"/>
        <end position="1291"/>
    </location>
</feature>
<feature type="domain" description="Sushi" evidence="11">
    <location>
        <begin position="3205"/>
        <end position="3263"/>
    </location>
</feature>
<feature type="domain" description="Sushi" evidence="11">
    <location>
        <begin position="3264"/>
        <end position="3321"/>
    </location>
</feature>
<dbReference type="Pfam" id="PF07645">
    <property type="entry name" value="EGF_CA"/>
    <property type="match status" value="1"/>
</dbReference>
<feature type="domain" description="Sushi" evidence="11">
    <location>
        <begin position="2798"/>
        <end position="2855"/>
    </location>
</feature>
<feature type="domain" description="Sushi" evidence="11">
    <location>
        <begin position="2461"/>
        <end position="2518"/>
    </location>
</feature>
<comment type="caution">
    <text evidence="6">Lacks conserved residue(s) required for the propagation of feature annotation.</text>
</comment>
<feature type="disulfide bond" evidence="7">
    <location>
        <begin position="2107"/>
        <end position="2150"/>
    </location>
</feature>
<dbReference type="Pfam" id="PF00084">
    <property type="entry name" value="Sushi"/>
    <property type="match status" value="35"/>
</dbReference>
<dbReference type="Proteomes" id="UP000694871">
    <property type="component" value="Unplaced"/>
</dbReference>
<feature type="disulfide bond" evidence="6">
    <location>
        <begin position="1281"/>
        <end position="1290"/>
    </location>
</feature>
<sequence length="3691" mass="402201">MWPLLSVLLWGGGVWGWAPFQSVALYRPLNLSSLAALAASAASSSSSSSSSSFLAAGAALLQPPPAAAPGRKVEKLGRLFKRQVRRLREKSGRLELVFLVDESSSVGQANFLSELRFVKKLLSDFPVVPTATRVALVTFSSKTNVVPRVDYISPPARPQQHKCALLSREIPAIGYRGGGTYTKGAFQQAAQILLHSRTNATKVIFLITDGYSNGGDPRPIAASLREFGVEIFTFGIWQGNIRELNDMASHPKEEHCYLLHSFAEFEALARRALHEDLPSGSYIQEDISYCSYLCDGSENCCDIMASCKCGTHTGQFECICEKGYYGKGLQHECTACPSGTYKPEASPGGMSTCVSCPDENHTSPPGSTSTEDCVCKEGYRFNGQICEVVHCPELHPPENGHFVKNVCNNYFNAACGIRCKAGYDLVGSSIRLCQPNGLWSGSEATCRVRTCPKLHTPQHGDINCSISEISYKTVCFVTCDEGYELEGNSKLVCQGNSQWDGKEPKCVELQCPAFQKPEDVIVHPDVCGLGPSKYGTVCRFSCPQGFILAGVREELRCLNSKKWSEDVQRAFCKDIEVPKINCPDDIESATLEHQNSANISWEIPSASDNSREEVRKVSVQVTPAFTPPYLFPIGEVGITYTATDKSGNQASCTFSIKVIDLEPPVIDKCRSPPPIQVAEKEYRVTWDEPQFSDNSGVVSMVTKSHSPGDLFPKGETVVQYTATDSSGNNRTCEIHVVIRGSPCEIPFTPVNGDFICREDERGVNCTLRCLDGYDFTAGSEENYYCAYTDGLWIPPYSTEWPDCSLNRLANHGFKSFEMLYKATRCDDNNLLKNFVDAFQSALGKMVPTFCNDVDDIDCRLEDLPKKHCLEYNYDYENGFAIGAGGWGAANRLDYSYDDFLEAVPEDEPPQPSSGSVDVMHSRVKRHKKINLPMSDHKIKLIFNITASVPLPDERNDTLELENQQRLLKTLETITNRLKRTLNKDPMYSFQFSSELLVADTNSLEAEKAFLFCRPGSVLRGRMCVNCPLGTYYSLEHHACESCWIGSYQDEEGQLECKNCPSGSNTEFLHSRSVSECKAQCKPGTYSPNGLEICESCPLGKYQPATGSKQCTSCPENMSTVKRGAVDISACGVPCPAGEFSRSGLMPCHPCPSDYYQPDPGKSYCLSCPFYGTTTVIGANSIADCSSFGSTFSAAEESVVVPVSPENISKKYQVSSQVFHECFLEPCHNGGTCKQVGSGYICICPPGYTGLKCEVEIDECKSSPCLNKGTCKDGIAAFTCQCQPGYTGLLCEEDINECTSNPCLNEAVCVDGTNTYQCTCTEGFTGTHCETEINECLSNPCLNKATCEDQIGGFRCKCPSGFIGVLCEKNINECLSRPCKNGATCKDGINGYRCQCVTGYTGPQCEVNINECESSPCANQATCVDALNSFICKCLPGFTGSRCETEQSSGFNLHFEVSGIYGYVMLDGVLPPLSEITCAFWMKSTDTTNYGTPISYAVENGSDNAFLLTDYNGWVLYVNGKESITDCPSVNDGNWHHIAVTWTSTDGAWRVYIDGKLSDGGRGLSVGTEIPGGGALVLGQEQDQRGEGFNPAESFVGSISQLNIWDYVLSLQQVKSLAVSCPEELRKGNVLAWPDFLPGVVGRVKIDPKSMFCADCQPLEGFIPHLRTSSSELKPGSKISLFCDSGFYIVGNSVQHCLNLGQWTQPLPQCERISCGVPPPLENGFYSAEDFFAGSTVTYHCNSGYYLLGDSRMLCSDNGSWNGGSLSCLDVDECAVGSDCDEHASCLNTDGSYICTCIHPYTGDGKKCAEPVKCKRLEDLENGQSHGDIYQVGSEVSFSCDEGYQLKGLNKVTCLESGEWSHQIPYCEAVSCGIPVIPKNGAIDGSNFTYGSEVTYRCDKGYSLVGEEETVCLANGAWNHSSPICELVKCPLPQEINNGKYVMSGLTFLSNVSYTCDTGYSLQGASILVCEESAKWSSLPPECEIVSCGLPPVIKEATVSGSNFTFGNNITYTCKEGYTLIGLETVECLSTGKWNMNHQQCVAVSCDEPPAVDHAFPQSGHRLFGDIAYYYCSDGYSLAGNSQLLCNAQGKWVPPAEKDIPECIADFCERPLSVSYSILESSNKAKYAAGSVVSFKCMEGFVLNTSAKIECVRGGQWNPSPLTIQCIPVRCGDPPAIKNGYASGSNYSFGAIVAYSCHTGYYIKGQKKRTCEATGTWSGTLPTCHPVSCGEPPKLANGFAEDTTRRVFGSEVHYQCNAGYRLIGSPTYVCQPNRHWHSETPPSCVLLSCGKPPPLQHGFSKGESFEVGGRVDFFCDEGYELRGDASWVCQKSGSWNKTQNPKCAQTTCSEPPLVENQLVLKELVNQVGVVELSCKEGYVLHGASALKCLPSQQWNDSFPFCKMVLCPRPPYIPFGDAVVSSLHFGSMVSYTCMDGFLLKAVSTISCQADSTWTSPLPECIPVECPHPEEIQNGIVDVQGLTYLSTALYNCKPGFELVGNMTILCGEDGHWLGGKPACKPIECSRPKEIRNGRYLYGDLHYRQKVTYSCDRGFQLEGPNVLSCLETGEWDAEAPSCRAISCEPPQPIDNGFVEGADYSYGAMVMYSCIPGFQLFGLAMQTCEELGWSGISPVCLPTDCGLPPHIDFGGYETISSGEKLFSQEEIPEQGFHTPGPPLFPQVLDNQKDVQSPSKTVNALPLSGYLYGTTVLYSCYSGYELSGNPTLTCQENGTWNGTAPNCISVQCELLSAPENGFVRFTENTLGSTAQYTCKSGYRLIGSNVRLCMSSRQWSGSTPTCEVISCTVPRKPLNGTVKGDAYYYGSTVRYECDPGFQLNGPGKRTCQADQQWDGREPVCLPISCSQPPELENGQVNGEEHTFQKYVEYRCNEGFFLEGDRKRVCLADGSWSGGTPACVAIQCDAPLPLPHGRFSGSEFGFGKEVEYHCDEGYILHGASLHACQADGTWDGEAPFCEPINCGPPEDISHGFLNGSVFSFGEHVHYVCFPGYELQGNPVRRCLSNGLWSGVPASCQLCECPVPAIQNGVVIGKDFSCGRRVQFQCLDGFKRLGPSEITCEAAGKWSSGIPHCGRISCGPPPTIPNAFINGSSSVDQNTIVYNCKTGFVMQGSSELTCTGKGVWSKPYPSCTLLTCGPPPSVPYAIALGESQEYGSKVQYRCLEGYMLETEMDTCTCQEDGHWSPNSISCCPRKCPLPTNITNIIISGTEFTVNKSIVLSCREGYVLTGTGISTCQNDGSWIPLLSSDICALVSCGKPGAPEHGIVIGNQYNYKDAVLYQCSFGYELEGDAERTCEANKRWSGTTPVCRKISCGLPEAIEDGSVIGKDFLFGDEVLYACNQGFELQGPSRRICHVSKKWIPSAPACVSISCDPPPVVENALPITTGNTYRSNVSYVCNFGYHLTEPENITCLANGSWSKPLPSCEETRCDDPEFIENGKALYENNTVGSRAAYYCNRGYSLEGEPLAECTETGVWSHPMPLCKPNPCPVPFIIPENALLSETNFYVGQKVSIKCREGFQLRGQSVITCNPDETWTSTTAKCEKISCGPPAHVENALARGTFYQYGDVVTYSCYSGYMLEGSLRSVCLENGTWTVPPACKAICRFPCQNGGVCERPNACSCPEGWMGRLCEEPICILHCLNGGHCVAPYQCNCTAGWTGSRCHQVKDYMHKRLNTPISTET</sequence>
<feature type="disulfide bond" evidence="7">
    <location>
        <begin position="2196"/>
        <end position="2223"/>
    </location>
</feature>
<feature type="disulfide bond" evidence="7">
    <location>
        <begin position="3350"/>
        <end position="3377"/>
    </location>
</feature>
<feature type="domain" description="EGF-like" evidence="8">
    <location>
        <begin position="1217"/>
        <end position="1253"/>
    </location>
</feature>
<dbReference type="Gene3D" id="2.10.50.10">
    <property type="entry name" value="Tumor Necrosis Factor Receptor, subunit A, domain 2"/>
    <property type="match status" value="3"/>
</dbReference>
<feature type="disulfide bond" evidence="7">
    <location>
        <begin position="1839"/>
        <end position="1866"/>
    </location>
</feature>
<evidence type="ECO:0000259" key="10">
    <source>
        <dbReference type="PROSITE" id="PS50825"/>
    </source>
</evidence>
<dbReference type="GeneID" id="107109015"/>
<dbReference type="SUPFAM" id="SSF49899">
    <property type="entry name" value="Concanavalin A-like lectins/glucanases"/>
    <property type="match status" value="1"/>
</dbReference>
<dbReference type="SUPFAM" id="SSF57184">
    <property type="entry name" value="Growth factor receptor domain"/>
    <property type="match status" value="4"/>
</dbReference>
<feature type="domain" description="Sushi" evidence="11">
    <location>
        <begin position="2345"/>
        <end position="2402"/>
    </location>
</feature>
<evidence type="ECO:0000259" key="9">
    <source>
        <dbReference type="PROSITE" id="PS50234"/>
    </source>
</evidence>
<feature type="domain" description="Sushi" evidence="11">
    <location>
        <begin position="389"/>
        <end position="448"/>
    </location>
</feature>
<feature type="domain" description="Sushi" evidence="11">
    <location>
        <begin position="2286"/>
        <end position="2344"/>
    </location>
</feature>
<dbReference type="InterPro" id="IPR000152">
    <property type="entry name" value="EGF-type_Asp/Asn_hydroxyl_site"/>
</dbReference>
<keyword evidence="4 6" id="KW-1015">Disulfide bond</keyword>
<dbReference type="PROSITE" id="PS00022">
    <property type="entry name" value="EGF_1"/>
    <property type="match status" value="7"/>
</dbReference>
<dbReference type="InterPro" id="IPR050350">
    <property type="entry name" value="Compl-Cell_Adhes-Reg"/>
</dbReference>
<keyword evidence="1 6" id="KW-0245">EGF-like domain</keyword>
<feature type="domain" description="Sushi" evidence="11">
    <location>
        <begin position="2856"/>
        <end position="2913"/>
    </location>
</feature>
<dbReference type="InterPro" id="IPR001759">
    <property type="entry name" value="PTX_dom"/>
</dbReference>
<keyword evidence="2 7" id="KW-0768">Sushi</keyword>
<gene>
    <name evidence="14" type="primary">SVEP1</name>
</gene>
<feature type="disulfide bond" evidence="7">
    <location>
        <begin position="2373"/>
        <end position="2400"/>
    </location>
</feature>
<organism evidence="13 14">
    <name type="scientific">Gekko japonicus</name>
    <name type="common">Schlegel's Japanese gecko</name>
    <dbReference type="NCBI Taxonomy" id="146911"/>
    <lineage>
        <taxon>Eukaryota</taxon>
        <taxon>Metazoa</taxon>
        <taxon>Chordata</taxon>
        <taxon>Craniata</taxon>
        <taxon>Vertebrata</taxon>
        <taxon>Euteleostomi</taxon>
        <taxon>Lepidosauria</taxon>
        <taxon>Squamata</taxon>
        <taxon>Bifurcata</taxon>
        <taxon>Gekkota</taxon>
        <taxon>Gekkonidae</taxon>
        <taxon>Gekkoninae</taxon>
        <taxon>Gekko</taxon>
    </lineage>
</organism>
<evidence type="ECO:0000256" key="1">
    <source>
        <dbReference type="ARBA" id="ARBA00022536"/>
    </source>
</evidence>
<feature type="domain" description="Sushi" evidence="11">
    <location>
        <begin position="3438"/>
        <end position="3495"/>
    </location>
</feature>
<feature type="domain" description="VWFA" evidence="9">
    <location>
        <begin position="95"/>
        <end position="277"/>
    </location>
</feature>
<evidence type="ECO:0000313" key="13">
    <source>
        <dbReference type="Proteomes" id="UP000694871"/>
    </source>
</evidence>
<dbReference type="RefSeq" id="XP_015265070.1">
    <property type="nucleotide sequence ID" value="XM_015409584.1"/>
</dbReference>
<feature type="disulfide bond" evidence="7">
    <location>
        <begin position="2942"/>
        <end position="2969"/>
    </location>
</feature>
<feature type="domain" description="Sushi" evidence="11">
    <location>
        <begin position="2043"/>
        <end position="2104"/>
    </location>
</feature>
<feature type="disulfide bond" evidence="7">
    <location>
        <begin position="2547"/>
        <end position="2574"/>
    </location>
</feature>
<dbReference type="Gene3D" id="2.10.25.10">
    <property type="entry name" value="Laminin"/>
    <property type="match status" value="9"/>
</dbReference>
<dbReference type="InterPro" id="IPR002035">
    <property type="entry name" value="VWF_A"/>
</dbReference>
<evidence type="ECO:0000259" key="12">
    <source>
        <dbReference type="PROSITE" id="PS51828"/>
    </source>
</evidence>
<evidence type="ECO:0000256" key="5">
    <source>
        <dbReference type="ARBA" id="ARBA00023180"/>
    </source>
</evidence>
<dbReference type="PROSITE" id="PS50923">
    <property type="entry name" value="SUSHI"/>
    <property type="match status" value="35"/>
</dbReference>
<feature type="disulfide bond" evidence="7">
    <location>
        <begin position="1955"/>
        <end position="1982"/>
    </location>
</feature>
<feature type="domain" description="Sushi" evidence="11">
    <location>
        <begin position="2740"/>
        <end position="2797"/>
    </location>
</feature>
<feature type="domain" description="Sushi" evidence="11">
    <location>
        <begin position="1927"/>
        <end position="1984"/>
    </location>
</feature>
<dbReference type="Pfam" id="PF00354">
    <property type="entry name" value="Pentaxin"/>
    <property type="match status" value="1"/>
</dbReference>
<evidence type="ECO:0000256" key="7">
    <source>
        <dbReference type="PROSITE-ProRule" id="PRU00302"/>
    </source>
</evidence>
<dbReference type="PROSITE" id="PS51828">
    <property type="entry name" value="PTX_2"/>
    <property type="match status" value="1"/>
</dbReference>
<reference evidence="14" key="1">
    <citation type="submission" date="2025-08" db="UniProtKB">
        <authorList>
            <consortium name="RefSeq"/>
        </authorList>
    </citation>
    <scope>IDENTIFICATION</scope>
</reference>
<dbReference type="InterPro" id="IPR011641">
    <property type="entry name" value="Tyr-kin_ephrin_A/B_rcpt-like"/>
</dbReference>
<feature type="disulfide bond" evidence="7">
    <location>
        <begin position="1897"/>
        <end position="1924"/>
    </location>
</feature>
<feature type="domain" description="Sushi" evidence="11">
    <location>
        <begin position="2105"/>
        <end position="2167"/>
    </location>
</feature>
<protein>
    <submittedName>
        <fullName evidence="14">Sushi, von Willebrand factor type A, EGF and pentraxin domain-containing protein 1</fullName>
    </submittedName>
</protein>
<dbReference type="SMART" id="SM00159">
    <property type="entry name" value="PTX"/>
    <property type="match status" value="1"/>
</dbReference>
<feature type="disulfide bond" evidence="6">
    <location>
        <begin position="1243"/>
        <end position="1252"/>
    </location>
</feature>
<feature type="disulfide bond" evidence="7">
    <location>
        <begin position="3000"/>
        <end position="3027"/>
    </location>
</feature>
<feature type="domain" description="Sushi" evidence="11">
    <location>
        <begin position="2168"/>
        <end position="2225"/>
    </location>
</feature>
<dbReference type="PANTHER" id="PTHR19325">
    <property type="entry name" value="COMPLEMENT COMPONENT-RELATED SUSHI DOMAIN-CONTAINING"/>
    <property type="match status" value="1"/>
</dbReference>
<feature type="domain" description="Sushi" evidence="11">
    <location>
        <begin position="3087"/>
        <end position="3144"/>
    </location>
</feature>
<evidence type="ECO:0000256" key="4">
    <source>
        <dbReference type="ARBA" id="ARBA00023157"/>
    </source>
</evidence>
<feature type="domain" description="Sushi" evidence="11">
    <location>
        <begin position="3030"/>
        <end position="3086"/>
    </location>
</feature>
<feature type="domain" description="Sushi" evidence="11">
    <location>
        <begin position="3322"/>
        <end position="3379"/>
    </location>
</feature>
<feature type="domain" description="Sushi" evidence="11">
    <location>
        <begin position="1985"/>
        <end position="2042"/>
    </location>
</feature>
<keyword evidence="3" id="KW-0677">Repeat</keyword>
<feature type="disulfide bond" evidence="7">
    <location>
        <begin position="479"/>
        <end position="506"/>
    </location>
</feature>
<feature type="disulfide bond" evidence="7">
    <location>
        <begin position="1740"/>
        <end position="1767"/>
    </location>
</feature>
<name>A0ABM1JUD3_GEKJA</name>
<dbReference type="PRINTS" id="PR00895">
    <property type="entry name" value="PENTAXIN"/>
</dbReference>
<dbReference type="InterPro" id="IPR000742">
    <property type="entry name" value="EGF"/>
</dbReference>
<feature type="domain" description="HYR" evidence="10">
    <location>
        <begin position="573"/>
        <end position="658"/>
    </location>
</feature>
<feature type="domain" description="EGF-like" evidence="8">
    <location>
        <begin position="1369"/>
        <end position="1405"/>
    </location>
</feature>
<dbReference type="SMART" id="SM00327">
    <property type="entry name" value="VWA"/>
    <property type="match status" value="1"/>
</dbReference>
<feature type="disulfide bond" evidence="7">
    <location>
        <begin position="2489"/>
        <end position="2516"/>
    </location>
</feature>
<feature type="domain" description="Sushi" evidence="11">
    <location>
        <begin position="2972"/>
        <end position="3029"/>
    </location>
</feature>
<evidence type="ECO:0000259" key="11">
    <source>
        <dbReference type="PROSITE" id="PS50923"/>
    </source>
</evidence>
<feature type="disulfide bond" evidence="7">
    <location>
        <begin position="2013"/>
        <end position="2040"/>
    </location>
</feature>
<dbReference type="Pfam" id="PF07699">
    <property type="entry name" value="Ephrin_rec_like"/>
    <property type="match status" value="4"/>
</dbReference>
<dbReference type="InterPro" id="IPR003410">
    <property type="entry name" value="HYR_dom"/>
</dbReference>
<feature type="domain" description="Sushi" evidence="11">
    <location>
        <begin position="2577"/>
        <end position="2633"/>
    </location>
</feature>
<dbReference type="SUPFAM" id="SSF53300">
    <property type="entry name" value="vWA-like"/>
    <property type="match status" value="1"/>
</dbReference>
<feature type="disulfide bond" evidence="7">
    <location>
        <begin position="2710"/>
        <end position="2737"/>
    </location>
</feature>
<feature type="disulfide bond" evidence="7">
    <location>
        <begin position="1682"/>
        <end position="1709"/>
    </location>
</feature>
<feature type="domain" description="Sushi" evidence="11">
    <location>
        <begin position="509"/>
        <end position="574"/>
    </location>
</feature>
<feature type="domain" description="Sushi" evidence="11">
    <location>
        <begin position="3496"/>
        <end position="3554"/>
    </location>
</feature>
<feature type="domain" description="Sushi" evidence="11">
    <location>
        <begin position="2226"/>
        <end position="2285"/>
    </location>
</feature>
<feature type="disulfide bond" evidence="6">
    <location>
        <begin position="1357"/>
        <end position="1366"/>
    </location>
</feature>
<dbReference type="InterPro" id="IPR009030">
    <property type="entry name" value="Growth_fac_rcpt_cys_sf"/>
</dbReference>
<dbReference type="InterPro" id="IPR036465">
    <property type="entry name" value="vWFA_dom_sf"/>
</dbReference>